<dbReference type="AlphaFoldDB" id="A0A6A5VFH5"/>
<dbReference type="InterPro" id="IPR049326">
    <property type="entry name" value="Rhodopsin_dom_fungi"/>
</dbReference>
<dbReference type="Proteomes" id="UP000800036">
    <property type="component" value="Unassembled WGS sequence"/>
</dbReference>
<evidence type="ECO:0000256" key="1">
    <source>
        <dbReference type="ARBA" id="ARBA00004141"/>
    </source>
</evidence>
<sequence>MSKDVYQGPSPDLLKSLPPEAYATIPFALPPLRVEANFNNPPTRVPVIFGVSFTYLAITTFCLGIRAYTKVAIAKKWRWDDTLIFALLHSASNRRLLCEGCIHGAAGRHGWDAHLDKVISHASLIQSYVTTIMATPALGLIKISLFIQYYYLFGVMPYVRVTVFIAATLTAVFYVSMSITAFVLNGPWPGESLLDMILSWHYLKFAEFSIPLGVIGMLVDWTLLILPMPAVWGLAISRKRRLGVMLIFMTGTLGAIASVVSLYYRVQLQNEPTDTTWKVGYVLLWS</sequence>
<evidence type="ECO:0000256" key="4">
    <source>
        <dbReference type="ARBA" id="ARBA00023136"/>
    </source>
</evidence>
<evidence type="ECO:0000256" key="3">
    <source>
        <dbReference type="ARBA" id="ARBA00022989"/>
    </source>
</evidence>
<evidence type="ECO:0000259" key="7">
    <source>
        <dbReference type="Pfam" id="PF20684"/>
    </source>
</evidence>
<proteinExistence type="inferred from homology"/>
<comment type="similarity">
    <text evidence="5">Belongs to the SAT4 family.</text>
</comment>
<feature type="transmembrane region" description="Helical" evidence="6">
    <location>
        <begin position="242"/>
        <end position="264"/>
    </location>
</feature>
<evidence type="ECO:0000256" key="2">
    <source>
        <dbReference type="ARBA" id="ARBA00022692"/>
    </source>
</evidence>
<keyword evidence="3 6" id="KW-1133">Transmembrane helix</keyword>
<gene>
    <name evidence="8" type="ORF">BU23DRAFT_579032</name>
</gene>
<accession>A0A6A5VFH5</accession>
<feature type="transmembrane region" description="Helical" evidence="6">
    <location>
        <begin position="208"/>
        <end position="235"/>
    </location>
</feature>
<keyword evidence="2 6" id="KW-0812">Transmembrane</keyword>
<evidence type="ECO:0000256" key="5">
    <source>
        <dbReference type="ARBA" id="ARBA00038359"/>
    </source>
</evidence>
<dbReference type="PANTHER" id="PTHR33048">
    <property type="entry name" value="PTH11-LIKE INTEGRAL MEMBRANE PROTEIN (AFU_ORTHOLOGUE AFUA_5G11245)"/>
    <property type="match status" value="1"/>
</dbReference>
<keyword evidence="9" id="KW-1185">Reference proteome</keyword>
<dbReference type="GO" id="GO:0016020">
    <property type="term" value="C:membrane"/>
    <property type="evidence" value="ECO:0007669"/>
    <property type="project" value="UniProtKB-SubCell"/>
</dbReference>
<keyword evidence="4 6" id="KW-0472">Membrane</keyword>
<dbReference type="Pfam" id="PF20684">
    <property type="entry name" value="Fung_rhodopsin"/>
    <property type="match status" value="1"/>
</dbReference>
<protein>
    <recommendedName>
        <fullName evidence="7">Rhodopsin domain-containing protein</fullName>
    </recommendedName>
</protein>
<dbReference type="PANTHER" id="PTHR33048:SF158">
    <property type="entry name" value="MEMBRANE PROTEIN PTH11-LIKE, PUTATIVE-RELATED"/>
    <property type="match status" value="1"/>
</dbReference>
<evidence type="ECO:0000256" key="6">
    <source>
        <dbReference type="SAM" id="Phobius"/>
    </source>
</evidence>
<feature type="transmembrane region" description="Helical" evidence="6">
    <location>
        <begin position="47"/>
        <end position="68"/>
    </location>
</feature>
<evidence type="ECO:0000313" key="8">
    <source>
        <dbReference type="EMBL" id="KAF1975825.1"/>
    </source>
</evidence>
<reference evidence="8" key="1">
    <citation type="journal article" date="2020" name="Stud. Mycol.">
        <title>101 Dothideomycetes genomes: a test case for predicting lifestyles and emergence of pathogens.</title>
        <authorList>
            <person name="Haridas S."/>
            <person name="Albert R."/>
            <person name="Binder M."/>
            <person name="Bloem J."/>
            <person name="Labutti K."/>
            <person name="Salamov A."/>
            <person name="Andreopoulos B."/>
            <person name="Baker S."/>
            <person name="Barry K."/>
            <person name="Bills G."/>
            <person name="Bluhm B."/>
            <person name="Cannon C."/>
            <person name="Castanera R."/>
            <person name="Culley D."/>
            <person name="Daum C."/>
            <person name="Ezra D."/>
            <person name="Gonzalez J."/>
            <person name="Henrissat B."/>
            <person name="Kuo A."/>
            <person name="Liang C."/>
            <person name="Lipzen A."/>
            <person name="Lutzoni F."/>
            <person name="Magnuson J."/>
            <person name="Mondo S."/>
            <person name="Nolan M."/>
            <person name="Ohm R."/>
            <person name="Pangilinan J."/>
            <person name="Park H.-J."/>
            <person name="Ramirez L."/>
            <person name="Alfaro M."/>
            <person name="Sun H."/>
            <person name="Tritt A."/>
            <person name="Yoshinaga Y."/>
            <person name="Zwiers L.-H."/>
            <person name="Turgeon B."/>
            <person name="Goodwin S."/>
            <person name="Spatafora J."/>
            <person name="Crous P."/>
            <person name="Grigoriev I."/>
        </authorList>
    </citation>
    <scope>NUCLEOTIDE SEQUENCE</scope>
    <source>
        <strain evidence="8">CBS 107.79</strain>
    </source>
</reference>
<name>A0A6A5VFH5_9PLEO</name>
<comment type="subcellular location">
    <subcellularLocation>
        <location evidence="1">Membrane</location>
        <topology evidence="1">Multi-pass membrane protein</topology>
    </subcellularLocation>
</comment>
<dbReference type="EMBL" id="ML976669">
    <property type="protein sequence ID" value="KAF1975825.1"/>
    <property type="molecule type" value="Genomic_DNA"/>
</dbReference>
<evidence type="ECO:0000313" key="9">
    <source>
        <dbReference type="Proteomes" id="UP000800036"/>
    </source>
</evidence>
<feature type="domain" description="Rhodopsin" evidence="7">
    <location>
        <begin position="65"/>
        <end position="286"/>
    </location>
</feature>
<feature type="transmembrane region" description="Helical" evidence="6">
    <location>
        <begin position="161"/>
        <end position="188"/>
    </location>
</feature>
<dbReference type="OrthoDB" id="444631at2759"/>
<organism evidence="8 9">
    <name type="scientific">Bimuria novae-zelandiae CBS 107.79</name>
    <dbReference type="NCBI Taxonomy" id="1447943"/>
    <lineage>
        <taxon>Eukaryota</taxon>
        <taxon>Fungi</taxon>
        <taxon>Dikarya</taxon>
        <taxon>Ascomycota</taxon>
        <taxon>Pezizomycotina</taxon>
        <taxon>Dothideomycetes</taxon>
        <taxon>Pleosporomycetidae</taxon>
        <taxon>Pleosporales</taxon>
        <taxon>Massarineae</taxon>
        <taxon>Didymosphaeriaceae</taxon>
        <taxon>Bimuria</taxon>
    </lineage>
</organism>
<dbReference type="InterPro" id="IPR052337">
    <property type="entry name" value="SAT4-like"/>
</dbReference>